<evidence type="ECO:0000313" key="9">
    <source>
        <dbReference type="Proteomes" id="UP001289374"/>
    </source>
</evidence>
<organism evidence="8 9">
    <name type="scientific">Sesamum angolense</name>
    <dbReference type="NCBI Taxonomy" id="2727404"/>
    <lineage>
        <taxon>Eukaryota</taxon>
        <taxon>Viridiplantae</taxon>
        <taxon>Streptophyta</taxon>
        <taxon>Embryophyta</taxon>
        <taxon>Tracheophyta</taxon>
        <taxon>Spermatophyta</taxon>
        <taxon>Magnoliopsida</taxon>
        <taxon>eudicotyledons</taxon>
        <taxon>Gunneridae</taxon>
        <taxon>Pentapetalae</taxon>
        <taxon>asterids</taxon>
        <taxon>lamiids</taxon>
        <taxon>Lamiales</taxon>
        <taxon>Pedaliaceae</taxon>
        <taxon>Sesamum</taxon>
    </lineage>
</organism>
<feature type="compositionally biased region" description="Basic and acidic residues" evidence="6">
    <location>
        <begin position="117"/>
        <end position="158"/>
    </location>
</feature>
<feature type="domain" description="C3H1-type" evidence="7">
    <location>
        <begin position="497"/>
        <end position="525"/>
    </location>
</feature>
<dbReference type="InterPro" id="IPR050974">
    <property type="entry name" value="Plant_ZF_CCCH"/>
</dbReference>
<dbReference type="GO" id="GO:0003729">
    <property type="term" value="F:mRNA binding"/>
    <property type="evidence" value="ECO:0007669"/>
    <property type="project" value="TreeGrafter"/>
</dbReference>
<dbReference type="Proteomes" id="UP001289374">
    <property type="component" value="Unassembled WGS sequence"/>
</dbReference>
<feature type="compositionally biased region" description="Polar residues" evidence="6">
    <location>
        <begin position="43"/>
        <end position="58"/>
    </location>
</feature>
<gene>
    <name evidence="8" type="ORF">Sango_1731600</name>
</gene>
<dbReference type="SUPFAM" id="SSF90229">
    <property type="entry name" value="CCCH zinc finger"/>
    <property type="match status" value="4"/>
</dbReference>
<feature type="region of interest" description="Disordered" evidence="6">
    <location>
        <begin position="105"/>
        <end position="209"/>
    </location>
</feature>
<protein>
    <submittedName>
        <fullName evidence="8">Zinc finger CCCH domain-containing protein 67</fullName>
    </submittedName>
</protein>
<proteinExistence type="predicted"/>
<reference evidence="8" key="2">
    <citation type="journal article" date="2024" name="Plant">
        <title>Genomic evolution and insights into agronomic trait innovations of Sesamum species.</title>
        <authorList>
            <person name="Miao H."/>
            <person name="Wang L."/>
            <person name="Qu L."/>
            <person name="Liu H."/>
            <person name="Sun Y."/>
            <person name="Le M."/>
            <person name="Wang Q."/>
            <person name="Wei S."/>
            <person name="Zheng Y."/>
            <person name="Lin W."/>
            <person name="Duan Y."/>
            <person name="Cao H."/>
            <person name="Xiong S."/>
            <person name="Wang X."/>
            <person name="Wei L."/>
            <person name="Li C."/>
            <person name="Ma Q."/>
            <person name="Ju M."/>
            <person name="Zhao R."/>
            <person name="Li G."/>
            <person name="Mu C."/>
            <person name="Tian Q."/>
            <person name="Mei H."/>
            <person name="Zhang T."/>
            <person name="Gao T."/>
            <person name="Zhang H."/>
        </authorList>
    </citation>
    <scope>NUCLEOTIDE SEQUENCE</scope>
    <source>
        <strain evidence="8">K16</strain>
    </source>
</reference>
<keyword evidence="3 5" id="KW-0862">Zinc</keyword>
<evidence type="ECO:0000256" key="3">
    <source>
        <dbReference type="ARBA" id="ARBA00022833"/>
    </source>
</evidence>
<dbReference type="AlphaFoldDB" id="A0AAE1WMG9"/>
<dbReference type="Gene3D" id="4.10.1000.10">
    <property type="entry name" value="Zinc finger, CCCH-type"/>
    <property type="match status" value="1"/>
</dbReference>
<sequence length="608" mass="67815">MDESPVSSTSDKPPIEKQGLGPLISDTPPSDPITSDQDIKFQPSCSSQNASDEGNASPTEGAADGALKEIGTTFQEEELGSSIERELLQLTVVQAEIEAVHEKLEAINVAEAGNDVEVVKEDIDEEKDGKDAEPVDKENEGGEERNDMRMTKSDHIDEEKDDEDAESVEEENQNEEGDDEDEGNVDGQSGQAVTKLGRHNNSNNRWRTNYPMRPDAEDCAYYMKFGSCKFGLNCKFNHPPRRKNQGIAYAVLILFGQYTDVLWVYHLYKLFPPNINFILQGVKEKTMNREENFEKTGQTECKREKECPYYMRTGSCKYGANCRFHHPEPKTVAGGGSGYGNDRSLPSQVVSSSSLSSWSASGAFTSTTPFVPVIYPPTQGTPRPNPEWNGYQVIQLLSLTHVFSDLSVCVLIRFNTPEFLSRVHFTFSLAHTIFCYSQPEDPNCLTLYLRHGSGKAYPTSERSLPTPPAFAINNLPTEINFPLQHQHDMAVQEHPERPGEPECSFFLKTGDCKFKSNCKFHHPKNRNPKPKANSFALNDKGLPLRPDQPICTHYHRYGICKFGPACKYDHPSKFAILPPPFDKPPLGNLKIIDGAEKSGHGNETEPSV</sequence>
<evidence type="ECO:0000256" key="1">
    <source>
        <dbReference type="ARBA" id="ARBA00022723"/>
    </source>
</evidence>
<feature type="domain" description="C3H1-type" evidence="7">
    <location>
        <begin position="213"/>
        <end position="241"/>
    </location>
</feature>
<dbReference type="InterPro" id="IPR000571">
    <property type="entry name" value="Znf_CCCH"/>
</dbReference>
<keyword evidence="1 5" id="KW-0479">Metal-binding</keyword>
<evidence type="ECO:0000313" key="8">
    <source>
        <dbReference type="EMBL" id="KAK4395773.1"/>
    </source>
</evidence>
<feature type="zinc finger region" description="C3H1-type" evidence="5">
    <location>
        <begin position="497"/>
        <end position="525"/>
    </location>
</feature>
<dbReference type="Gene3D" id="2.30.30.1190">
    <property type="match status" value="2"/>
</dbReference>
<feature type="region of interest" description="Disordered" evidence="6">
    <location>
        <begin position="1"/>
        <end position="78"/>
    </location>
</feature>
<dbReference type="PROSITE" id="PS50103">
    <property type="entry name" value="ZF_C3H1"/>
    <property type="match status" value="4"/>
</dbReference>
<evidence type="ECO:0000256" key="6">
    <source>
        <dbReference type="SAM" id="MobiDB-lite"/>
    </source>
</evidence>
<dbReference type="InterPro" id="IPR036855">
    <property type="entry name" value="Znf_CCCH_sf"/>
</dbReference>
<dbReference type="PANTHER" id="PTHR12506">
    <property type="entry name" value="PROTEIN PHOSPHATASE RELATED"/>
    <property type="match status" value="1"/>
</dbReference>
<dbReference type="Pfam" id="PF00642">
    <property type="entry name" value="zf-CCCH"/>
    <property type="match status" value="4"/>
</dbReference>
<evidence type="ECO:0000259" key="7">
    <source>
        <dbReference type="PROSITE" id="PS50103"/>
    </source>
</evidence>
<feature type="domain" description="C3H1-type" evidence="7">
    <location>
        <begin position="302"/>
        <end position="329"/>
    </location>
</feature>
<name>A0AAE1WMG9_9LAMI</name>
<feature type="domain" description="C3H1-type" evidence="7">
    <location>
        <begin position="545"/>
        <end position="573"/>
    </location>
</feature>
<dbReference type="SMART" id="SM00356">
    <property type="entry name" value="ZnF_C3H1"/>
    <property type="match status" value="4"/>
</dbReference>
<feature type="zinc finger region" description="C3H1-type" evidence="5">
    <location>
        <begin position="545"/>
        <end position="573"/>
    </location>
</feature>
<accession>A0AAE1WMG9</accession>
<feature type="zinc finger region" description="C3H1-type" evidence="5">
    <location>
        <begin position="213"/>
        <end position="241"/>
    </location>
</feature>
<dbReference type="PANTHER" id="PTHR12506:SF20">
    <property type="entry name" value="ZINC FINGER CCCH DOMAIN-CONTAINING PROTEIN 67"/>
    <property type="match status" value="1"/>
</dbReference>
<evidence type="ECO:0000256" key="5">
    <source>
        <dbReference type="PROSITE-ProRule" id="PRU00723"/>
    </source>
</evidence>
<keyword evidence="4" id="KW-0238">DNA-binding</keyword>
<feature type="zinc finger region" description="C3H1-type" evidence="5">
    <location>
        <begin position="302"/>
        <end position="329"/>
    </location>
</feature>
<reference evidence="8" key="1">
    <citation type="submission" date="2020-06" db="EMBL/GenBank/DDBJ databases">
        <authorList>
            <person name="Li T."/>
            <person name="Hu X."/>
            <person name="Zhang T."/>
            <person name="Song X."/>
            <person name="Zhang H."/>
            <person name="Dai N."/>
            <person name="Sheng W."/>
            <person name="Hou X."/>
            <person name="Wei L."/>
        </authorList>
    </citation>
    <scope>NUCLEOTIDE SEQUENCE</scope>
    <source>
        <strain evidence="8">K16</strain>
        <tissue evidence="8">Leaf</tissue>
    </source>
</reference>
<comment type="caution">
    <text evidence="8">The sequence shown here is derived from an EMBL/GenBank/DDBJ whole genome shotgun (WGS) entry which is preliminary data.</text>
</comment>
<evidence type="ECO:0000256" key="4">
    <source>
        <dbReference type="ARBA" id="ARBA00023125"/>
    </source>
</evidence>
<keyword evidence="9" id="KW-1185">Reference proteome</keyword>
<dbReference type="GO" id="GO:0008270">
    <property type="term" value="F:zinc ion binding"/>
    <property type="evidence" value="ECO:0007669"/>
    <property type="project" value="UniProtKB-KW"/>
</dbReference>
<dbReference type="EMBL" id="JACGWL010000009">
    <property type="protein sequence ID" value="KAK4395773.1"/>
    <property type="molecule type" value="Genomic_DNA"/>
</dbReference>
<feature type="compositionally biased region" description="Polar residues" evidence="6">
    <location>
        <begin position="1"/>
        <end position="11"/>
    </location>
</feature>
<feature type="compositionally biased region" description="Acidic residues" evidence="6">
    <location>
        <begin position="159"/>
        <end position="184"/>
    </location>
</feature>
<keyword evidence="2 5" id="KW-0863">Zinc-finger</keyword>
<dbReference type="GO" id="GO:0003677">
    <property type="term" value="F:DNA binding"/>
    <property type="evidence" value="ECO:0007669"/>
    <property type="project" value="UniProtKB-KW"/>
</dbReference>
<evidence type="ECO:0000256" key="2">
    <source>
        <dbReference type="ARBA" id="ARBA00022771"/>
    </source>
</evidence>